<keyword evidence="2" id="KW-1185">Reference proteome</keyword>
<accession>A0ACC2PZY3</accession>
<evidence type="ECO:0000313" key="1">
    <source>
        <dbReference type="EMBL" id="KAJ8687360.1"/>
    </source>
</evidence>
<sequence length="136" mass="15004">MLAGYSEDAEQDLGIVDNHQGFRWSNAWVVARIDLEQSCYHGNRYWQLIQRTLSGILASSIPIEVPGPGQDPDMNVPRSTVVRSTAWVMARFDLVDSNDTKSDVLGVFQDPGQDPGMVVPRSTVVRTTAWVGSGKI</sequence>
<protein>
    <submittedName>
        <fullName evidence="1">Uncharacterized protein</fullName>
    </submittedName>
</protein>
<reference evidence="1" key="1">
    <citation type="submission" date="2023-04" db="EMBL/GenBank/DDBJ databases">
        <title>A chromosome-level genome assembly of the parasitoid wasp Eretmocerus hayati.</title>
        <authorList>
            <person name="Zhong Y."/>
            <person name="Liu S."/>
            <person name="Liu Y."/>
        </authorList>
    </citation>
    <scope>NUCLEOTIDE SEQUENCE</scope>
    <source>
        <strain evidence="1">ZJU_SS_LIU_2023</strain>
    </source>
</reference>
<organism evidence="1 2">
    <name type="scientific">Eretmocerus hayati</name>
    <dbReference type="NCBI Taxonomy" id="131215"/>
    <lineage>
        <taxon>Eukaryota</taxon>
        <taxon>Metazoa</taxon>
        <taxon>Ecdysozoa</taxon>
        <taxon>Arthropoda</taxon>
        <taxon>Hexapoda</taxon>
        <taxon>Insecta</taxon>
        <taxon>Pterygota</taxon>
        <taxon>Neoptera</taxon>
        <taxon>Endopterygota</taxon>
        <taxon>Hymenoptera</taxon>
        <taxon>Apocrita</taxon>
        <taxon>Proctotrupomorpha</taxon>
        <taxon>Chalcidoidea</taxon>
        <taxon>Aphelinidae</taxon>
        <taxon>Aphelininae</taxon>
        <taxon>Eretmocerus</taxon>
    </lineage>
</organism>
<dbReference type="Proteomes" id="UP001239111">
    <property type="component" value="Chromosome 1"/>
</dbReference>
<dbReference type="EMBL" id="CM056741">
    <property type="protein sequence ID" value="KAJ8687360.1"/>
    <property type="molecule type" value="Genomic_DNA"/>
</dbReference>
<gene>
    <name evidence="1" type="ORF">QAD02_023154</name>
</gene>
<comment type="caution">
    <text evidence="1">The sequence shown here is derived from an EMBL/GenBank/DDBJ whole genome shotgun (WGS) entry which is preliminary data.</text>
</comment>
<evidence type="ECO:0000313" key="2">
    <source>
        <dbReference type="Proteomes" id="UP001239111"/>
    </source>
</evidence>
<name>A0ACC2PZY3_9HYME</name>
<proteinExistence type="predicted"/>